<accession>A0A7K3M969</accession>
<keyword evidence="2" id="KW-0812">Transmembrane</keyword>
<dbReference type="InterPro" id="IPR022062">
    <property type="entry name" value="DUF3618"/>
</dbReference>
<evidence type="ECO:0000256" key="1">
    <source>
        <dbReference type="SAM" id="MobiDB-lite"/>
    </source>
</evidence>
<evidence type="ECO:0000313" key="4">
    <source>
        <dbReference type="Proteomes" id="UP000460435"/>
    </source>
</evidence>
<name>A0A7K3M969_9ACTN</name>
<protein>
    <submittedName>
        <fullName evidence="3">DUF3618 domain-containing protein</fullName>
    </submittedName>
</protein>
<proteinExistence type="predicted"/>
<reference evidence="3 4" key="1">
    <citation type="submission" date="2019-11" db="EMBL/GenBank/DDBJ databases">
        <authorList>
            <person name="Li X.-J."/>
            <person name="Feng X.-M."/>
        </authorList>
    </citation>
    <scope>NUCLEOTIDE SEQUENCE [LARGE SCALE GENOMIC DNA]</scope>
    <source>
        <strain evidence="3 4">XMNu-373</strain>
    </source>
</reference>
<dbReference type="Pfam" id="PF12277">
    <property type="entry name" value="DUF3618"/>
    <property type="match status" value="1"/>
</dbReference>
<keyword evidence="2" id="KW-0472">Membrane</keyword>
<keyword evidence="4" id="KW-1185">Reference proteome</keyword>
<evidence type="ECO:0000313" key="3">
    <source>
        <dbReference type="EMBL" id="NDL58958.1"/>
    </source>
</evidence>
<dbReference type="RefSeq" id="WP_162451660.1">
    <property type="nucleotide sequence ID" value="NZ_WLZY01000006.1"/>
</dbReference>
<feature type="compositionally biased region" description="Basic and acidic residues" evidence="1">
    <location>
        <begin position="24"/>
        <end position="34"/>
    </location>
</feature>
<dbReference type="AlphaFoldDB" id="A0A7K3M969"/>
<feature type="transmembrane region" description="Helical" evidence="2">
    <location>
        <begin position="86"/>
        <end position="104"/>
    </location>
</feature>
<keyword evidence="2" id="KW-1133">Transmembrane helix</keyword>
<organism evidence="3 4">
    <name type="scientific">Phytoactinopolyspora mesophila</name>
    <dbReference type="NCBI Taxonomy" id="2650750"/>
    <lineage>
        <taxon>Bacteria</taxon>
        <taxon>Bacillati</taxon>
        <taxon>Actinomycetota</taxon>
        <taxon>Actinomycetes</taxon>
        <taxon>Jiangellales</taxon>
        <taxon>Jiangellaceae</taxon>
        <taxon>Phytoactinopolyspora</taxon>
    </lineage>
</organism>
<feature type="region of interest" description="Disordered" evidence="1">
    <location>
        <begin position="1"/>
        <end position="34"/>
    </location>
</feature>
<comment type="caution">
    <text evidence="3">The sequence shown here is derived from an EMBL/GenBank/DDBJ whole genome shotgun (WGS) entry which is preliminary data.</text>
</comment>
<sequence>MSTPEPVLPKSRQPVRVQETAQEESDRRPKRSVDEIEQAMAERSERLSRNVDDLVNRMKPGRLARDGVQRVGSAMTTEQGGPRLEVIGAVAGAAVVAAFVIWRARRRR</sequence>
<dbReference type="Proteomes" id="UP000460435">
    <property type="component" value="Unassembled WGS sequence"/>
</dbReference>
<gene>
    <name evidence="3" type="ORF">F7O44_17965</name>
</gene>
<evidence type="ECO:0000256" key="2">
    <source>
        <dbReference type="SAM" id="Phobius"/>
    </source>
</evidence>
<dbReference type="EMBL" id="WLZY01000006">
    <property type="protein sequence ID" value="NDL58958.1"/>
    <property type="molecule type" value="Genomic_DNA"/>
</dbReference>